<feature type="compositionally biased region" description="Basic residues" evidence="1">
    <location>
        <begin position="152"/>
        <end position="171"/>
    </location>
</feature>
<evidence type="ECO:0000256" key="2">
    <source>
        <dbReference type="SAM" id="Phobius"/>
    </source>
</evidence>
<feature type="compositionally biased region" description="Basic residues" evidence="1">
    <location>
        <begin position="194"/>
        <end position="208"/>
    </location>
</feature>
<reference evidence="3" key="1">
    <citation type="journal article" date="2015" name="PLoS ONE">
        <title>Comprehensive Evaluation of Toxoplasma gondii VEG and Neospora caninum LIV Genomes with Tachyzoite Stage Transcriptome and Proteome Defines Novel Transcript Features.</title>
        <authorList>
            <person name="Ramaprasad A."/>
            <person name="Mourier T."/>
            <person name="Naeem R."/>
            <person name="Malas T.B."/>
            <person name="Moussa E."/>
            <person name="Panigrahi A."/>
            <person name="Vermont S.J."/>
            <person name="Otto T.D."/>
            <person name="Wastling J."/>
            <person name="Pain A."/>
        </authorList>
    </citation>
    <scope>NUCLEOTIDE SEQUENCE</scope>
    <source>
        <strain evidence="3">VEG</strain>
    </source>
</reference>
<proteinExistence type="predicted"/>
<evidence type="ECO:0000313" key="3">
    <source>
        <dbReference type="EMBL" id="CEL78021.1"/>
    </source>
</evidence>
<evidence type="ECO:0008006" key="4">
    <source>
        <dbReference type="Google" id="ProtNLM"/>
    </source>
</evidence>
<name>A0A0F7V6A4_TOXGV</name>
<keyword evidence="2" id="KW-0812">Transmembrane</keyword>
<protein>
    <recommendedName>
        <fullName evidence="4">Transmembrane protein</fullName>
    </recommendedName>
</protein>
<keyword evidence="2" id="KW-1133">Transmembrane helix</keyword>
<organism evidence="3">
    <name type="scientific">Toxoplasma gondii (strain ATCC 50861 / VEG)</name>
    <dbReference type="NCBI Taxonomy" id="432359"/>
    <lineage>
        <taxon>Eukaryota</taxon>
        <taxon>Sar</taxon>
        <taxon>Alveolata</taxon>
        <taxon>Apicomplexa</taxon>
        <taxon>Conoidasida</taxon>
        <taxon>Coccidia</taxon>
        <taxon>Eucoccidiorida</taxon>
        <taxon>Eimeriorina</taxon>
        <taxon>Sarcocystidae</taxon>
        <taxon>Toxoplasma</taxon>
    </lineage>
</organism>
<evidence type="ECO:0000256" key="1">
    <source>
        <dbReference type="SAM" id="MobiDB-lite"/>
    </source>
</evidence>
<dbReference type="EMBL" id="LN714502">
    <property type="protein sequence ID" value="CEL78021.1"/>
    <property type="molecule type" value="Genomic_DNA"/>
</dbReference>
<accession>A0A0F7V6A4</accession>
<dbReference type="AlphaFoldDB" id="A0A0F7V6A4"/>
<feature type="region of interest" description="Disordered" evidence="1">
    <location>
        <begin position="152"/>
        <end position="208"/>
    </location>
</feature>
<gene>
    <name evidence="3" type="ORF">BN1205_007735</name>
</gene>
<keyword evidence="2" id="KW-0472">Membrane</keyword>
<feature type="transmembrane region" description="Helical" evidence="2">
    <location>
        <begin position="124"/>
        <end position="143"/>
    </location>
</feature>
<sequence length="208" mass="22475">MLHAASNSPGPQVGKRSHEKFCNSHSACLYGARKPAVEAGSKVGFSGSPTQVQAFKRGILCGNYEDMSAACGFLMTPYCPVPRCDSCLFRMPNVLYVCETTAGALRPRRRRTVSGDGGTSVTRIILIGGIALFLTIVAGMVLYKMRKRSSSKRKGVQTGYKRRGRSSRKLARSGSESSTADGGTDGKPAPHTPQRFRRAPSSLKKRNE</sequence>